<keyword evidence="4 6" id="KW-0472">Membrane</keyword>
<feature type="transmembrane region" description="Helical" evidence="6">
    <location>
        <begin position="313"/>
        <end position="337"/>
    </location>
</feature>
<accession>A0A0B7K9L4</accession>
<evidence type="ECO:0000256" key="1">
    <source>
        <dbReference type="ARBA" id="ARBA00004141"/>
    </source>
</evidence>
<gene>
    <name evidence="8" type="ORF">BN869_000010236_1</name>
</gene>
<dbReference type="SUPFAM" id="SSF103473">
    <property type="entry name" value="MFS general substrate transporter"/>
    <property type="match status" value="1"/>
</dbReference>
<feature type="transmembrane region" description="Helical" evidence="6">
    <location>
        <begin position="97"/>
        <end position="114"/>
    </location>
</feature>
<feature type="transmembrane region" description="Helical" evidence="6">
    <location>
        <begin position="410"/>
        <end position="434"/>
    </location>
</feature>
<dbReference type="InterPro" id="IPR036259">
    <property type="entry name" value="MFS_trans_sf"/>
</dbReference>
<dbReference type="AlphaFoldDB" id="A0A0B7K9L4"/>
<feature type="transmembrane region" description="Helical" evidence="6">
    <location>
        <begin position="212"/>
        <end position="234"/>
    </location>
</feature>
<feature type="region of interest" description="Disordered" evidence="5">
    <location>
        <begin position="1"/>
        <end position="22"/>
    </location>
</feature>
<name>A0A0B7K9L4_BIOOC</name>
<feature type="transmembrane region" description="Helical" evidence="6">
    <location>
        <begin position="384"/>
        <end position="404"/>
    </location>
</feature>
<dbReference type="Pfam" id="PF07690">
    <property type="entry name" value="MFS_1"/>
    <property type="match status" value="1"/>
</dbReference>
<dbReference type="Gene3D" id="1.20.1720.10">
    <property type="entry name" value="Multidrug resistance protein D"/>
    <property type="match status" value="1"/>
</dbReference>
<feature type="transmembrane region" description="Helical" evidence="6">
    <location>
        <begin position="527"/>
        <end position="546"/>
    </location>
</feature>
<dbReference type="InterPro" id="IPR011701">
    <property type="entry name" value="MFS"/>
</dbReference>
<keyword evidence="3 6" id="KW-1133">Transmembrane helix</keyword>
<evidence type="ECO:0000259" key="7">
    <source>
        <dbReference type="PROSITE" id="PS50850"/>
    </source>
</evidence>
<proteinExistence type="predicted"/>
<dbReference type="EMBL" id="CDPU01000040">
    <property type="protein sequence ID" value="CEO54178.1"/>
    <property type="molecule type" value="Genomic_DNA"/>
</dbReference>
<evidence type="ECO:0000313" key="8">
    <source>
        <dbReference type="EMBL" id="CEO54178.1"/>
    </source>
</evidence>
<evidence type="ECO:0000256" key="2">
    <source>
        <dbReference type="ARBA" id="ARBA00022692"/>
    </source>
</evidence>
<dbReference type="GO" id="GO:0022857">
    <property type="term" value="F:transmembrane transporter activity"/>
    <property type="evidence" value="ECO:0007669"/>
    <property type="project" value="InterPro"/>
</dbReference>
<dbReference type="Gene3D" id="1.20.1250.20">
    <property type="entry name" value="MFS general substrate transporter like domains"/>
    <property type="match status" value="1"/>
</dbReference>
<dbReference type="GO" id="GO:0005886">
    <property type="term" value="C:plasma membrane"/>
    <property type="evidence" value="ECO:0007669"/>
    <property type="project" value="TreeGrafter"/>
</dbReference>
<organism evidence="8">
    <name type="scientific">Bionectria ochroleuca</name>
    <name type="common">Gliocladium roseum</name>
    <dbReference type="NCBI Taxonomy" id="29856"/>
    <lineage>
        <taxon>Eukaryota</taxon>
        <taxon>Fungi</taxon>
        <taxon>Dikarya</taxon>
        <taxon>Ascomycota</taxon>
        <taxon>Pezizomycotina</taxon>
        <taxon>Sordariomycetes</taxon>
        <taxon>Hypocreomycetidae</taxon>
        <taxon>Hypocreales</taxon>
        <taxon>Bionectriaceae</taxon>
        <taxon>Clonostachys</taxon>
    </lineage>
</organism>
<reference evidence="8" key="1">
    <citation type="submission" date="2015-01" db="EMBL/GenBank/DDBJ databases">
        <authorList>
            <person name="Durling Mikael"/>
        </authorList>
    </citation>
    <scope>NUCLEOTIDE SEQUENCE</scope>
</reference>
<dbReference type="PRINTS" id="PR01036">
    <property type="entry name" value="TCRTETB"/>
</dbReference>
<feature type="transmembrane region" description="Helical" evidence="6">
    <location>
        <begin position="284"/>
        <end position="301"/>
    </location>
</feature>
<dbReference type="PANTHER" id="PTHR23501">
    <property type="entry name" value="MAJOR FACILITATOR SUPERFAMILY"/>
    <property type="match status" value="1"/>
</dbReference>
<dbReference type="InterPro" id="IPR020846">
    <property type="entry name" value="MFS_dom"/>
</dbReference>
<feature type="transmembrane region" description="Helical" evidence="6">
    <location>
        <begin position="183"/>
        <end position="206"/>
    </location>
</feature>
<dbReference type="PROSITE" id="PS50850">
    <property type="entry name" value="MFS"/>
    <property type="match status" value="1"/>
</dbReference>
<protein>
    <recommendedName>
        <fullName evidence="7">Major facilitator superfamily (MFS) profile domain-containing protein</fullName>
    </recommendedName>
</protein>
<feature type="transmembrane region" description="Helical" evidence="6">
    <location>
        <begin position="55"/>
        <end position="85"/>
    </location>
</feature>
<comment type="subcellular location">
    <subcellularLocation>
        <location evidence="1">Membrane</location>
        <topology evidence="1">Multi-pass membrane protein</topology>
    </subcellularLocation>
</comment>
<feature type="transmembrane region" description="Helical" evidence="6">
    <location>
        <begin position="357"/>
        <end position="377"/>
    </location>
</feature>
<evidence type="ECO:0000256" key="3">
    <source>
        <dbReference type="ARBA" id="ARBA00022989"/>
    </source>
</evidence>
<feature type="domain" description="Major facilitator superfamily (MFS) profile" evidence="7">
    <location>
        <begin position="60"/>
        <end position="551"/>
    </location>
</feature>
<keyword evidence="2 6" id="KW-0812">Transmembrane</keyword>
<evidence type="ECO:0000256" key="4">
    <source>
        <dbReference type="ARBA" id="ARBA00023136"/>
    </source>
</evidence>
<dbReference type="PANTHER" id="PTHR23501:SF156">
    <property type="entry name" value="TRANSPORTER, PUTATIVE-RELATED"/>
    <property type="match status" value="1"/>
</dbReference>
<sequence>MSGTPLDTAPDAKSIRDVDFDPEAGAVVAEKTPPEKVDSDPASIQEQSTSKRKPVAFYFAFLSLVIMVLIVSLDSTALAVAIPVLTNQLNGTTLEAFWANLSFMLSVVITQPLYTSASDVIGRKPLLYGAFLFFFVGSIVFAVAQSMAVVILGRVIQGLGGGGLDVLNEIIICDITTLKERPFWLGLLAIPMAAGSILGPVIGALFSEFVDWRWIGWINLPLVAISAGCAFFFMHLKPIEGTLGSRLARLDWLGMALFVTGCTIFSLPLSWAGALYSWGSWRTIVPLVIGVLVLVAFGIYEKRPAEPVIPYRFLTSITSLATLIGGFIHGLVLYPSLLYLPLFFQSVFLQTPLDSAVSILPLCCVLIAFSFISGFAIDHLRRYLWLLWASWVVMTVGTGLYALWGEKSTVAMTASFQVLAAIGLGVQFVVPAVAIQASVKPDDQGLSVGLLVSFRLFGALIGLAIGATIFSNVFARSIAKIGQLPAAISILEDSAEAVGFIPYLRDVELEEHIMHGVRLAYADSFRAVWYLMAGFSGFGFLTSLFVKELSIETEEVGRQNMET</sequence>
<feature type="transmembrane region" description="Helical" evidence="6">
    <location>
        <begin position="446"/>
        <end position="470"/>
    </location>
</feature>
<feature type="transmembrane region" description="Helical" evidence="6">
    <location>
        <begin position="255"/>
        <end position="278"/>
    </location>
</feature>
<evidence type="ECO:0000256" key="5">
    <source>
        <dbReference type="SAM" id="MobiDB-lite"/>
    </source>
</evidence>
<evidence type="ECO:0000256" key="6">
    <source>
        <dbReference type="SAM" id="Phobius"/>
    </source>
</evidence>
<feature type="transmembrane region" description="Helical" evidence="6">
    <location>
        <begin position="126"/>
        <end position="145"/>
    </location>
</feature>